<name>A0A182YDG4_ANOST</name>
<dbReference type="VEuPathDB" id="VectorBase:ASTE015873"/>
<evidence type="ECO:0000256" key="7">
    <source>
        <dbReference type="ARBA" id="ARBA00023224"/>
    </source>
</evidence>
<dbReference type="GO" id="GO:0007635">
    <property type="term" value="P:chemosensory behavior"/>
    <property type="evidence" value="ECO:0007669"/>
    <property type="project" value="TreeGrafter"/>
</dbReference>
<evidence type="ECO:0000256" key="3">
    <source>
        <dbReference type="ARBA" id="ARBA00022692"/>
    </source>
</evidence>
<evidence type="ECO:0000313" key="9">
    <source>
        <dbReference type="Proteomes" id="UP000076408"/>
    </source>
</evidence>
<dbReference type="GO" id="GO:0005886">
    <property type="term" value="C:plasma membrane"/>
    <property type="evidence" value="ECO:0007669"/>
    <property type="project" value="UniProtKB-SubCell"/>
</dbReference>
<dbReference type="GO" id="GO:0008049">
    <property type="term" value="P:male courtship behavior"/>
    <property type="evidence" value="ECO:0007669"/>
    <property type="project" value="TreeGrafter"/>
</dbReference>
<keyword evidence="2" id="KW-1003">Cell membrane</keyword>
<evidence type="ECO:0000256" key="4">
    <source>
        <dbReference type="ARBA" id="ARBA00022989"/>
    </source>
</evidence>
<dbReference type="GO" id="GO:0030424">
    <property type="term" value="C:axon"/>
    <property type="evidence" value="ECO:0007669"/>
    <property type="project" value="TreeGrafter"/>
</dbReference>
<dbReference type="GO" id="GO:0007165">
    <property type="term" value="P:signal transduction"/>
    <property type="evidence" value="ECO:0007669"/>
    <property type="project" value="UniProtKB-KW"/>
</dbReference>
<dbReference type="InterPro" id="IPR013604">
    <property type="entry name" value="7TM_chemorcpt"/>
</dbReference>
<proteinExistence type="predicted"/>
<dbReference type="PANTHER" id="PTHR21143">
    <property type="entry name" value="INVERTEBRATE GUSTATORY RECEPTOR"/>
    <property type="match status" value="1"/>
</dbReference>
<keyword evidence="7" id="KW-0807">Transducer</keyword>
<dbReference type="STRING" id="30069.A0A182YDG4"/>
<organism evidence="8 9">
    <name type="scientific">Anopheles stephensi</name>
    <name type="common">Indo-Pakistan malaria mosquito</name>
    <dbReference type="NCBI Taxonomy" id="30069"/>
    <lineage>
        <taxon>Eukaryota</taxon>
        <taxon>Metazoa</taxon>
        <taxon>Ecdysozoa</taxon>
        <taxon>Arthropoda</taxon>
        <taxon>Hexapoda</taxon>
        <taxon>Insecta</taxon>
        <taxon>Pterygota</taxon>
        <taxon>Neoptera</taxon>
        <taxon>Endopterygota</taxon>
        <taxon>Diptera</taxon>
        <taxon>Nematocera</taxon>
        <taxon>Culicoidea</taxon>
        <taxon>Culicidae</taxon>
        <taxon>Anophelinae</taxon>
        <taxon>Anopheles</taxon>
    </lineage>
</organism>
<dbReference type="EnsemblMetazoa" id="ASTEI06500-RA">
    <property type="protein sequence ID" value="ASTEI06500-PA"/>
    <property type="gene ID" value="ASTEI06500"/>
</dbReference>
<sequence length="4002" mass="462668">MYVTDNLHVLLRSLRVLGLLSIQQNARNSRSTSSSFESTYYAALKFVILFGAALLGCGYSSFLSIKDNSLKVLESPGTTIWPFVYVVNNFTLCGRKRLAAALNNLHQNEMYLVDVTGKATNYRTVRLLAIVTICKGFMAHIFYQTLYINVYYRPDRSFIPIYIYNCMFMYVDVAMELVFGLCDCLLLMVRLQLERLVRIAKDLSAGGIPADRLLRLYVAVYCKIRAVLSHNLGPYFGLLIVLHCSYVCLEVAICILDLYQLIVSKATFGSIVLGYIIWPLIDVQKLLVLFLLGEGVKTMVIKHGDENVVPSYKSVHNATLKLVLFFGASILGSGYLLLVSILHYNAFSATEGNIWLFVYVVHNATFGIVFCALPWQTFRQRNRLAAAMNALHENELCLIKLTGVVTNYRSVKMLVGLVVFNGVIFHVFFHSYFIKQHYWGDKPFLPVYVSSCIYMYVDLAIELVLGLCDCLLLIVRLQLERLMWIAKNLDSVARTDRLFQFYVAIYSKTIVILRDNLSPYFGLIILMHCSYVCLEVAVCLLDAYSYATERSFLSVVANILWPVSDVKKLTVLFLLGEGVNAMVSMHVCDNLRVLFRCLRLIGLFSVQKHIDTNLVPSYRSVQNGTLKLVLFFGASLLGSGYLLYRSIKEYDAYARIEGNIWPFVFIIHNVSYGIVFCVLPWQTFRQRDRLAAAMNALHENELSLSKLTGVVTNYRLVKMLMCLVVFNAVIFHAFFHLYFIQQHYWGDKPFLPVYVSSCIYMYVDLAIELVLGLCDCLLLIVRLQLERLMWIAKNLDAVTRTDRLFQFYVAIYSKTIVILRDYLSPYFGLIVLMHCSYVCLEVAICILDAMSYITEQHHIMPILANILWPLSDMKKLMAVFLLGEGVNAMQKSGNHSFESIPYAVHKFVIFFTITLLGSGYSMYRNVIDYPAMVAIGNRTILPFFYIAHTITFCAVFCILPWQTVLQRRQLAILINTLNRNEEDLIGLTGHKSNSRIVSLLAAVCCTNGVILHLFFHFYYIDEFLGVGRDMFMSLYMVSCLFLYTDLAMEYVLGLCDCLLLIAQLQLERLMWLVRDLKQGTTADRDRVFRLYLALYSRTVHALRRSLSRYFGPLLAVFCTYVSLEVAICVLAIVGDTTSFLGHSNGFILANVLWPISDLKKLAAVFVLSERTNSMWLQTVVYNMSAIGLALVRYDGRRQTYGRLSGFRSALQILNALFCVCVAIVGVYEDFDITVLQDYVLAEALFLVTTASFCVIWLVVPVYVYMRCARLVCALNSLLANDAELRRATATMRMSDSLSYQQAKRFARMIQCDGMLCCLLLTSGYVAYFSLNPEAWYFYLPIIVYIYEDLCLSCLFGFYSTVLLLSVAQLSCAANLLQTHLMQERTGRVEERVHCFCAIYDRICTLIAQPIYEYCGPIIVAFCPLVIFEGSLKLFHLQDIDAMDEYGPLWLNVIEWIWLCFDCKKLVVLLYVSEVFKQKYMRRLGIVMVKYDPKNQTFNSAQYGQLKFAICFTVALLSSCYLLWRSPKDYIVYKLDSKMFDISIFIINTVVSCIVCLIVPVQCYCRHMALAGSLNALLSNECALRRAFVLVAGVSPPCYRHATLLSHIVLWDGLACFSFFYCCYVVTCWKNDTFVHIHLSICIYLLLDISLEWTFGLCCVVMLVGAQQLASIDELLLKASSERTVAFEQILIHFCNVYGRVSIDVRKGLSVYYGPLVVSFTSMLVLQCAVKMVDIWGAVNDGTGDLPILALGCLWLLFDVKKFVSLMLVSEYLTPRTLGVCYVKYCSSASAKFIIPEQVTLKFCLSIVGIVAGGCYTLLRTKQDVQDRSEKDSFFDFVTNFASNVMLVLALLQMSICGYYQKQVHVDLLNSMVDIERKLSVLIRTRRVGGGVARLTKWLTLWSTIFYVIVMHIAYIVNEYQYETFVMMYIETLLLLYANGCIDFIIIICCTTQIQLWSFLHEIAQALGANECHCRRDCAALCSCMQLIDRIIALISVNLSKVYGSFVVIHSFYVLYESATIWLAFLMENMNMGFRIVNEEKTLSLVIYLLWIVSDMKNVMLLAISSSLLQQKMSALLKRYRSLLAVAALGYIVPCHYNVRTRSFECSHRNSVACVCIGVFFGFFVWYDYLMVLKFNTTLPTVLVGIIAIDVTVYNLLIYCIILNGAYHRKWFVQLLNDLFAYDDWMLEWIAIRGAKDGIDRPMHSGSLGRLIGLVVLYCLYNILFVDDYATILMDLIILLRYCFMFLFLELYRACALIIKERMNQLKVLLTLGKPDDLAIVEHTVDMFLERFERYYQLIDDVNKCFCLPLTHILLLIVLERTVAAYDAFVNSIPASNMEIRYFYGFLYRQIWEVTYIAMLVQLAVTCDATSAQNRFMFRIMTTIYFLPATYNHHEHSFIEQRFNRVSFGIGLLMSIGYFYHDFYIQNVFLDDLPPFSFAIVLVELALFASVPLFIVLNSFYHRKRMTQLLNVLFNDDQLLDSTSIRMDRAYHLYMTVVIVLILLFEVVTLGSAENLPHKMLATTYVIRFACVLQFVYLIHLCVGMVGLRMQQLKLVFDRTQREEDFEYILEQFITRFERYVVLIDEINRCFSFPIVTVFTLGMVELSYFAFECFHTMSAGVPDRDMYDGFHDWIFSQFWQALYSNFLLPVVLSCESTQQKRYRTLFILANVMYLLPCSYNYRTRTFETYWYHTVALVVNITFYSLGLWLDIVAIEFSIGHMSLVMFGIILIYIITYALMLFVFAINMLYHRETCIQLFNTLFGQDDWILEWAAIKRTTNTAIVRSSATHHSGSLIALALLVVSNWFYIFFFIQEGTIFKLYGLILLRFCSMFLLVELYRACVITIRERMMQLQTFITLVQSDSNIQIFLERFQRYHQLIDSVNQCFAIPLTSVLLLILLERTVSAYDLYDNFGRIYDMTPWNLFGFLFRQLWQAIYPVIVLMICITSHLTSMQTLKDHNRITFRILSMIYFLPAAYDTVENCFVKRWSSFVSFGVGLLISLGYIYHDLLFVLLNYSPSVSAFSFAVFVIELLVFCLVPFCTVCNCFIHRKQIVKLLNVLFVDDNALEVGRDTVKNTQLSSLFSNYMKVLYVVIALLSSYNFTTMNNTAHALLEITLLSRFILTSQFLYHYHLCVNMVQLRMKQLKAFFLQNQCDPDFEQLFRLFTERFYRYAGQIDRINQCLSGPLLGMLLQVMIELAYFSYECFRVLSTRQVVDVNYGNVSDWIITQFWQSTYGNFLLLIVPSCELAMNEHERVFEIASLLYFTPCSYNEQRGLFVATKRNTVVFGVVLTVTIPFWVYDVRLMVTNFLSTYTTVFAAVGGIELLIYASVMLCATLNVFIKRKRITKLMNVLFLPDRILDRYSPTTKNHDRYNDNGKLGTFSVIIVIMFCFKFSYHSTIETKILTIMIVSRFLAIWVLIFIYRFHARAIEQRMEQLRVLCASEEFQHNISHFLDRYDRYTEQIAEVDHCYSLPVVLIFLLVMVQLLYLAENWYTILETRTPMPITNSIFNSMLSQLWQTFYGVLGFYAISACADTSREVEETALCTRHFDDYRLQNTRAAKQIQKFLLKNLHQKKKFSACGFFDIDNTVIYMVFSSIVTYLVILIQFKQLETDLTQSQGNYNVSMSSYYRRHARIFQVAALLYLVPCSYNRETDQFEEQVSNKLAFAFGIMMTVPFWYVDVKFMTEFYLENISPIMTAVGSIEIALFVSIVACTILNTFGRRNRYTRMLNVLFHADWLLDRYEHPEKDFDNRRPFGGFMIALSTMVCCNMLYHRDIKIRLLSLSVSMKIFGVCYLTILYRICVGAIGVRMAQLRALYQLNQVRHTQEQTVRYFIERFDLYAAQLRQIDYCFSFPLTMIILLVLIEMVYLMFDLFTILELGRPAYMENLEIDYLQWTLRQMWQTIYGAVVLLTVTGCQSTCEQLQQTAQLVKHFDDDRNRNSRVAKLIQRFLLQNLDRKTSFSACGMFHIDYAMLHMLFSSIFTYMVILIQFDQLQPERLSYTN</sequence>
<dbReference type="VEuPathDB" id="VectorBase:ASTE015872"/>
<evidence type="ECO:0000256" key="6">
    <source>
        <dbReference type="ARBA" id="ARBA00023170"/>
    </source>
</evidence>
<dbReference type="VEuPathDB" id="VectorBase:ASTEI20_045134"/>
<dbReference type="GO" id="GO:0030425">
    <property type="term" value="C:dendrite"/>
    <property type="evidence" value="ECO:0007669"/>
    <property type="project" value="TreeGrafter"/>
</dbReference>
<keyword evidence="6" id="KW-0675">Receptor</keyword>
<reference evidence="9" key="1">
    <citation type="journal article" date="2014" name="Genome Biol.">
        <title>Genome analysis of a major urban malaria vector mosquito, Anopheles stephensi.</title>
        <authorList>
            <person name="Jiang X."/>
            <person name="Peery A."/>
            <person name="Hall A.B."/>
            <person name="Sharma A."/>
            <person name="Chen X.G."/>
            <person name="Waterhouse R.M."/>
            <person name="Komissarov A."/>
            <person name="Riehle M.M."/>
            <person name="Shouche Y."/>
            <person name="Sharakhova M.V."/>
            <person name="Lawson D."/>
            <person name="Pakpour N."/>
            <person name="Arensburger P."/>
            <person name="Davidson V.L."/>
            <person name="Eiglmeier K."/>
            <person name="Emrich S."/>
            <person name="George P."/>
            <person name="Kennedy R.C."/>
            <person name="Mane S.P."/>
            <person name="Maslen G."/>
            <person name="Oringanje C."/>
            <person name="Qi Y."/>
            <person name="Settlage R."/>
            <person name="Tojo M."/>
            <person name="Tubio J.M."/>
            <person name="Unger M.F."/>
            <person name="Wang B."/>
            <person name="Vernick K.D."/>
            <person name="Ribeiro J.M."/>
            <person name="James A.A."/>
            <person name="Michel K."/>
            <person name="Riehle M.A."/>
            <person name="Luckhart S."/>
            <person name="Sharakhov I.V."/>
            <person name="Tu Z."/>
        </authorList>
    </citation>
    <scope>NUCLEOTIDE SEQUENCE [LARGE SCALE GENOMIC DNA]</scope>
    <source>
        <strain evidence="9">Indian</strain>
    </source>
</reference>
<dbReference type="Pfam" id="PF08395">
    <property type="entry name" value="7tm_7"/>
    <property type="match status" value="5"/>
</dbReference>
<keyword evidence="3" id="KW-0812">Transmembrane</keyword>
<dbReference type="PANTHER" id="PTHR21143:SF134">
    <property type="entry name" value="GUSTATORY RECEPTOR"/>
    <property type="match status" value="1"/>
</dbReference>
<accession>A0A182YDG4</accession>
<comment type="subcellular location">
    <subcellularLocation>
        <location evidence="1">Cell membrane</location>
        <topology evidence="1">Multi-pass membrane protein</topology>
    </subcellularLocation>
</comment>
<keyword evidence="9" id="KW-1185">Reference proteome</keyword>
<keyword evidence="5" id="KW-0472">Membrane</keyword>
<reference evidence="8" key="2">
    <citation type="submission" date="2020-05" db="UniProtKB">
        <authorList>
            <consortium name="EnsemblMetazoa"/>
        </authorList>
    </citation>
    <scope>IDENTIFICATION</scope>
    <source>
        <strain evidence="8">Indian</strain>
    </source>
</reference>
<dbReference type="OMA" id="GQQWCLV"/>
<dbReference type="GO" id="GO:0050909">
    <property type="term" value="P:sensory perception of taste"/>
    <property type="evidence" value="ECO:0007669"/>
    <property type="project" value="InterPro"/>
</dbReference>
<evidence type="ECO:0000313" key="8">
    <source>
        <dbReference type="EnsemblMetazoa" id="ASTEI06500-PA"/>
    </source>
</evidence>
<keyword evidence="4" id="KW-1133">Transmembrane helix</keyword>
<dbReference type="GO" id="GO:0043025">
    <property type="term" value="C:neuronal cell body"/>
    <property type="evidence" value="ECO:0007669"/>
    <property type="project" value="TreeGrafter"/>
</dbReference>
<evidence type="ECO:0000256" key="1">
    <source>
        <dbReference type="ARBA" id="ARBA00004651"/>
    </source>
</evidence>
<dbReference type="Proteomes" id="UP000076408">
    <property type="component" value="Unassembled WGS sequence"/>
</dbReference>
<evidence type="ECO:0000256" key="5">
    <source>
        <dbReference type="ARBA" id="ARBA00023136"/>
    </source>
</evidence>
<dbReference type="VEuPathDB" id="VectorBase:ASTE006556"/>
<evidence type="ECO:0000256" key="2">
    <source>
        <dbReference type="ARBA" id="ARBA00022475"/>
    </source>
</evidence>
<protein>
    <submittedName>
        <fullName evidence="8">Uncharacterized protein</fullName>
    </submittedName>
</protein>
<dbReference type="VEuPathDB" id="VectorBase:ASTEI06500"/>